<proteinExistence type="predicted"/>
<name>A0ABV8A1X0_9DEIO</name>
<comment type="caution">
    <text evidence="1">The sequence shown here is derived from an EMBL/GenBank/DDBJ whole genome shotgun (WGS) entry which is preliminary data.</text>
</comment>
<gene>
    <name evidence="1" type="ORF">ACFOPQ_01470</name>
</gene>
<accession>A0ABV8A1X0</accession>
<organism evidence="1 2">
    <name type="scientific">Deinococcus antarcticus</name>
    <dbReference type="NCBI Taxonomy" id="1298767"/>
    <lineage>
        <taxon>Bacteria</taxon>
        <taxon>Thermotogati</taxon>
        <taxon>Deinococcota</taxon>
        <taxon>Deinococci</taxon>
        <taxon>Deinococcales</taxon>
        <taxon>Deinococcaceae</taxon>
        <taxon>Deinococcus</taxon>
    </lineage>
</organism>
<keyword evidence="2" id="KW-1185">Reference proteome</keyword>
<dbReference type="Proteomes" id="UP001595748">
    <property type="component" value="Unassembled WGS sequence"/>
</dbReference>
<evidence type="ECO:0000313" key="1">
    <source>
        <dbReference type="EMBL" id="MFC3859444.1"/>
    </source>
</evidence>
<reference evidence="2" key="1">
    <citation type="journal article" date="2019" name="Int. J. Syst. Evol. Microbiol.">
        <title>The Global Catalogue of Microorganisms (GCM) 10K type strain sequencing project: providing services to taxonomists for standard genome sequencing and annotation.</title>
        <authorList>
            <consortium name="The Broad Institute Genomics Platform"/>
            <consortium name="The Broad Institute Genome Sequencing Center for Infectious Disease"/>
            <person name="Wu L."/>
            <person name="Ma J."/>
        </authorList>
    </citation>
    <scope>NUCLEOTIDE SEQUENCE [LARGE SCALE GENOMIC DNA]</scope>
    <source>
        <strain evidence="2">CCTCC AB 2013263</strain>
    </source>
</reference>
<evidence type="ECO:0000313" key="2">
    <source>
        <dbReference type="Proteomes" id="UP001595748"/>
    </source>
</evidence>
<evidence type="ECO:0008006" key="3">
    <source>
        <dbReference type="Google" id="ProtNLM"/>
    </source>
</evidence>
<dbReference type="RefSeq" id="WP_380075610.1">
    <property type="nucleotide sequence ID" value="NZ_JBHRZF010000011.1"/>
</dbReference>
<protein>
    <recommendedName>
        <fullName evidence="3">RanBP2-type domain-containing protein</fullName>
    </recommendedName>
</protein>
<sequence>MPLLIAAAALGLALTGLLLLGLCQVAGRNLPKEPGTGRCWHCGHATESATGVCERCREVA</sequence>
<dbReference type="EMBL" id="JBHRZF010000011">
    <property type="protein sequence ID" value="MFC3859444.1"/>
    <property type="molecule type" value="Genomic_DNA"/>
</dbReference>